<reference evidence="7 8" key="1">
    <citation type="submission" date="2021-03" db="EMBL/GenBank/DDBJ databases">
        <title>Antimicrobial resistance genes in bacteria isolated from Japanese honey, and their potential for conferring macrolide and lincosamide resistance in the American foulbrood pathogen Paenibacillus larvae.</title>
        <authorList>
            <person name="Okamoto M."/>
            <person name="Kumagai M."/>
            <person name="Kanamori H."/>
            <person name="Takamatsu D."/>
        </authorList>
    </citation>
    <scope>NUCLEOTIDE SEQUENCE [LARGE SCALE GENOMIC DNA]</scope>
    <source>
        <strain evidence="7 8">J34TS1</strain>
    </source>
</reference>
<evidence type="ECO:0000313" key="8">
    <source>
        <dbReference type="Proteomes" id="UP000682811"/>
    </source>
</evidence>
<protein>
    <submittedName>
        <fullName evidence="7">Membrane protein</fullName>
    </submittedName>
</protein>
<dbReference type="EMBL" id="BORT01000018">
    <property type="protein sequence ID" value="GIO49005.1"/>
    <property type="molecule type" value="Genomic_DNA"/>
</dbReference>
<dbReference type="GO" id="GO:0016787">
    <property type="term" value="F:hydrolase activity"/>
    <property type="evidence" value="ECO:0007669"/>
    <property type="project" value="TreeGrafter"/>
</dbReference>
<feature type="transmembrane region" description="Helical" evidence="6">
    <location>
        <begin position="129"/>
        <end position="148"/>
    </location>
</feature>
<name>A0A919YHX9_9BACL</name>
<dbReference type="InterPro" id="IPR012506">
    <property type="entry name" value="TMEM86B-like"/>
</dbReference>
<evidence type="ECO:0000256" key="5">
    <source>
        <dbReference type="ARBA" id="ARBA00023136"/>
    </source>
</evidence>
<proteinExistence type="inferred from homology"/>
<feature type="transmembrane region" description="Helical" evidence="6">
    <location>
        <begin position="12"/>
        <end position="41"/>
    </location>
</feature>
<dbReference type="Pfam" id="PF07947">
    <property type="entry name" value="YhhN"/>
    <property type="match status" value="1"/>
</dbReference>
<sequence>MIKRLLLPAAILVMGLVYIFVWHGIVFKLIPMCLILIFAYLQAPAAKSTYAKLILSGLFFCMLGDGLLHWFIIGLTAFLIGHLFYLSAFTTRWQFSAFRLCLLIPLVCYAVYMGWKLHLGLESGGHSNLSAPIILYMIAIMLMGFFAIMSGNLKAAIGALLFMISDSILSWNMFISKVSYSEVLIMSTYYTAQFLIAGSIPNNQRNRSSVDNQVMQNTPTK</sequence>
<evidence type="ECO:0000256" key="4">
    <source>
        <dbReference type="ARBA" id="ARBA00022989"/>
    </source>
</evidence>
<comment type="similarity">
    <text evidence="2">Belongs to the TMEM86 family.</text>
</comment>
<evidence type="ECO:0000256" key="3">
    <source>
        <dbReference type="ARBA" id="ARBA00022692"/>
    </source>
</evidence>
<keyword evidence="3 6" id="KW-0812">Transmembrane</keyword>
<dbReference type="GO" id="GO:0016020">
    <property type="term" value="C:membrane"/>
    <property type="evidence" value="ECO:0007669"/>
    <property type="project" value="UniProtKB-SubCell"/>
</dbReference>
<keyword evidence="5 6" id="KW-0472">Membrane</keyword>
<keyword evidence="8" id="KW-1185">Reference proteome</keyword>
<feature type="transmembrane region" description="Helical" evidence="6">
    <location>
        <begin position="180"/>
        <end position="200"/>
    </location>
</feature>
<feature type="transmembrane region" description="Helical" evidence="6">
    <location>
        <begin position="97"/>
        <end position="117"/>
    </location>
</feature>
<dbReference type="PANTHER" id="PTHR31885">
    <property type="entry name" value="GH04784P"/>
    <property type="match status" value="1"/>
</dbReference>
<organism evidence="7 8">
    <name type="scientific">Paenibacillus azoreducens</name>
    <dbReference type="NCBI Taxonomy" id="116718"/>
    <lineage>
        <taxon>Bacteria</taxon>
        <taxon>Bacillati</taxon>
        <taxon>Bacillota</taxon>
        <taxon>Bacilli</taxon>
        <taxon>Bacillales</taxon>
        <taxon>Paenibacillaceae</taxon>
        <taxon>Paenibacillus</taxon>
    </lineage>
</organism>
<accession>A0A919YHX9</accession>
<feature type="transmembrane region" description="Helical" evidence="6">
    <location>
        <begin position="53"/>
        <end position="85"/>
    </location>
</feature>
<comment type="caution">
    <text evidence="7">The sequence shown here is derived from an EMBL/GenBank/DDBJ whole genome shotgun (WGS) entry which is preliminary data.</text>
</comment>
<feature type="transmembrane region" description="Helical" evidence="6">
    <location>
        <begin position="155"/>
        <end position="174"/>
    </location>
</feature>
<evidence type="ECO:0000256" key="2">
    <source>
        <dbReference type="ARBA" id="ARBA00007375"/>
    </source>
</evidence>
<keyword evidence="4 6" id="KW-1133">Transmembrane helix</keyword>
<dbReference type="PANTHER" id="PTHR31885:SF6">
    <property type="entry name" value="GH04784P"/>
    <property type="match status" value="1"/>
</dbReference>
<comment type="subcellular location">
    <subcellularLocation>
        <location evidence="1">Membrane</location>
        <topology evidence="1">Multi-pass membrane protein</topology>
    </subcellularLocation>
</comment>
<gene>
    <name evidence="7" type="ORF">J34TS1_37700</name>
</gene>
<dbReference type="AlphaFoldDB" id="A0A919YHX9"/>
<evidence type="ECO:0000313" key="7">
    <source>
        <dbReference type="EMBL" id="GIO49005.1"/>
    </source>
</evidence>
<evidence type="ECO:0000256" key="6">
    <source>
        <dbReference type="SAM" id="Phobius"/>
    </source>
</evidence>
<dbReference type="Proteomes" id="UP000682811">
    <property type="component" value="Unassembled WGS sequence"/>
</dbReference>
<dbReference type="RefSeq" id="WP_212979591.1">
    <property type="nucleotide sequence ID" value="NZ_AP025343.1"/>
</dbReference>
<evidence type="ECO:0000256" key="1">
    <source>
        <dbReference type="ARBA" id="ARBA00004141"/>
    </source>
</evidence>